<proteinExistence type="predicted"/>
<feature type="region of interest" description="Disordered" evidence="3">
    <location>
        <begin position="204"/>
        <end position="275"/>
    </location>
</feature>
<dbReference type="GO" id="GO:0006406">
    <property type="term" value="P:mRNA export from nucleus"/>
    <property type="evidence" value="ECO:0007669"/>
    <property type="project" value="TreeGrafter"/>
</dbReference>
<organism evidence="5 6">
    <name type="scientific">Piptocephalis cylindrospora</name>
    <dbReference type="NCBI Taxonomy" id="1907219"/>
    <lineage>
        <taxon>Eukaryota</taxon>
        <taxon>Fungi</taxon>
        <taxon>Fungi incertae sedis</taxon>
        <taxon>Zoopagomycota</taxon>
        <taxon>Zoopagomycotina</taxon>
        <taxon>Zoopagomycetes</taxon>
        <taxon>Zoopagales</taxon>
        <taxon>Piptocephalidaceae</taxon>
        <taxon>Piptocephalis</taxon>
    </lineage>
</organism>
<dbReference type="InterPro" id="IPR035979">
    <property type="entry name" value="RBD_domain_sf"/>
</dbReference>
<dbReference type="Proteomes" id="UP000267251">
    <property type="component" value="Unassembled WGS sequence"/>
</dbReference>
<dbReference type="AlphaFoldDB" id="A0A4P9Y8P0"/>
<dbReference type="Gene3D" id="3.30.70.330">
    <property type="match status" value="1"/>
</dbReference>
<dbReference type="SMART" id="SM00360">
    <property type="entry name" value="RRM"/>
    <property type="match status" value="1"/>
</dbReference>
<evidence type="ECO:0000313" key="5">
    <source>
        <dbReference type="EMBL" id="RKP15468.1"/>
    </source>
</evidence>
<dbReference type="Pfam" id="PF00076">
    <property type="entry name" value="RRM_1"/>
    <property type="match status" value="1"/>
</dbReference>
<dbReference type="CDD" id="cd12418">
    <property type="entry name" value="RRM_Aly_REF_like"/>
    <property type="match status" value="1"/>
</dbReference>
<dbReference type="InterPro" id="IPR025715">
    <property type="entry name" value="FoP_C"/>
</dbReference>
<protein>
    <recommendedName>
        <fullName evidence="4">RRM domain-containing protein</fullName>
    </recommendedName>
</protein>
<name>A0A4P9Y8P0_9FUNG</name>
<keyword evidence="1 2" id="KW-0694">RNA-binding</keyword>
<evidence type="ECO:0000259" key="4">
    <source>
        <dbReference type="PROSITE" id="PS50102"/>
    </source>
</evidence>
<evidence type="ECO:0000313" key="6">
    <source>
        <dbReference type="Proteomes" id="UP000267251"/>
    </source>
</evidence>
<dbReference type="PANTHER" id="PTHR19965">
    <property type="entry name" value="RNA AND EXPORT FACTOR BINDING PROTEIN"/>
    <property type="match status" value="1"/>
</dbReference>
<evidence type="ECO:0000256" key="1">
    <source>
        <dbReference type="ARBA" id="ARBA00022884"/>
    </source>
</evidence>
<feature type="domain" description="RRM" evidence="4">
    <location>
        <begin position="121"/>
        <end position="198"/>
    </location>
</feature>
<gene>
    <name evidence="5" type="ORF">BJ684DRAFT_18208</name>
</gene>
<dbReference type="EMBL" id="KZ987730">
    <property type="protein sequence ID" value="RKP15468.1"/>
    <property type="molecule type" value="Genomic_DNA"/>
</dbReference>
<dbReference type="OrthoDB" id="1049195at2759"/>
<dbReference type="SUPFAM" id="SSF54928">
    <property type="entry name" value="RNA-binding domain, RBD"/>
    <property type="match status" value="1"/>
</dbReference>
<sequence>MSSKLLDLSLDEAIKQNRTEREKPARSQASRGGGRRARRSDRPNRHSSPYSAPSRGVEAQWRHDLYDGTKATSQLGSRVVVTVGADGSSIASVRPQDEVDQGFVGRTQKERRERESRKPGSVVYIRNLHYNVTDKDLEELMSEVGPLTRVQLLYDHADRSTGEASIGFERVEDGYRAVERYHNMTLDGQRMVLSIAESTLDLTPVTPFPARTRGGIRRDDRGISSRARQPMRSVGDGRGRRAREPRPSSSRKASEPKPTLDELNAQMDDYMQVDG</sequence>
<dbReference type="InterPro" id="IPR012677">
    <property type="entry name" value="Nucleotide-bd_a/b_plait_sf"/>
</dbReference>
<evidence type="ECO:0000256" key="3">
    <source>
        <dbReference type="SAM" id="MobiDB-lite"/>
    </source>
</evidence>
<dbReference type="GO" id="GO:0005634">
    <property type="term" value="C:nucleus"/>
    <property type="evidence" value="ECO:0007669"/>
    <property type="project" value="TreeGrafter"/>
</dbReference>
<dbReference type="InterPro" id="IPR051229">
    <property type="entry name" value="ALYREF_mRNA_export"/>
</dbReference>
<dbReference type="PROSITE" id="PS50102">
    <property type="entry name" value="RRM"/>
    <property type="match status" value="1"/>
</dbReference>
<feature type="region of interest" description="Disordered" evidence="3">
    <location>
        <begin position="1"/>
        <end position="59"/>
    </location>
</feature>
<dbReference type="GO" id="GO:0003729">
    <property type="term" value="F:mRNA binding"/>
    <property type="evidence" value="ECO:0007669"/>
    <property type="project" value="TreeGrafter"/>
</dbReference>
<feature type="compositionally biased region" description="Basic and acidic residues" evidence="3">
    <location>
        <begin position="235"/>
        <end position="260"/>
    </location>
</feature>
<dbReference type="PANTHER" id="PTHR19965:SF35">
    <property type="entry name" value="RNA ANNEALING PROTEIN YRA1"/>
    <property type="match status" value="1"/>
</dbReference>
<evidence type="ECO:0000256" key="2">
    <source>
        <dbReference type="PROSITE-ProRule" id="PRU00176"/>
    </source>
</evidence>
<reference evidence="6" key="1">
    <citation type="journal article" date="2018" name="Nat. Microbiol.">
        <title>Leveraging single-cell genomics to expand the fungal tree of life.</title>
        <authorList>
            <person name="Ahrendt S.R."/>
            <person name="Quandt C.A."/>
            <person name="Ciobanu D."/>
            <person name="Clum A."/>
            <person name="Salamov A."/>
            <person name="Andreopoulos B."/>
            <person name="Cheng J.F."/>
            <person name="Woyke T."/>
            <person name="Pelin A."/>
            <person name="Henrissat B."/>
            <person name="Reynolds N.K."/>
            <person name="Benny G.L."/>
            <person name="Smith M.E."/>
            <person name="James T.Y."/>
            <person name="Grigoriev I.V."/>
        </authorList>
    </citation>
    <scope>NUCLEOTIDE SEQUENCE [LARGE SCALE GENOMIC DNA]</scope>
</reference>
<keyword evidence="6" id="KW-1185">Reference proteome</keyword>
<feature type="compositionally biased region" description="Basic and acidic residues" evidence="3">
    <location>
        <begin position="12"/>
        <end position="25"/>
    </location>
</feature>
<dbReference type="Pfam" id="PF13865">
    <property type="entry name" value="FoP_duplication"/>
    <property type="match status" value="1"/>
</dbReference>
<accession>A0A4P9Y8P0</accession>
<dbReference type="InterPro" id="IPR000504">
    <property type="entry name" value="RRM_dom"/>
</dbReference>